<protein>
    <submittedName>
        <fullName evidence="3">Putative lipase ROG1</fullName>
    </submittedName>
</protein>
<comment type="caution">
    <text evidence="3">The sequence shown here is derived from an EMBL/GenBank/DDBJ whole genome shotgun (WGS) entry which is preliminary data.</text>
</comment>
<evidence type="ECO:0000256" key="1">
    <source>
        <dbReference type="SAM" id="MobiDB-lite"/>
    </source>
</evidence>
<feature type="domain" description="DUF676" evidence="2">
    <location>
        <begin position="179"/>
        <end position="400"/>
    </location>
</feature>
<gene>
    <name evidence="3" type="ORF">ACMD2_04236</name>
</gene>
<dbReference type="AlphaFoldDB" id="A0A199VRW1"/>
<feature type="compositionally biased region" description="Polar residues" evidence="1">
    <location>
        <begin position="37"/>
        <end position="49"/>
    </location>
</feature>
<accession>A0A199VRW1</accession>
<dbReference type="EMBL" id="LSRQ01000999">
    <property type="protein sequence ID" value="OAY79804.1"/>
    <property type="molecule type" value="Genomic_DNA"/>
</dbReference>
<dbReference type="SUPFAM" id="SSF53474">
    <property type="entry name" value="alpha/beta-Hydrolases"/>
    <property type="match status" value="1"/>
</dbReference>
<proteinExistence type="predicted"/>
<dbReference type="Gene3D" id="3.40.50.1820">
    <property type="entry name" value="alpha/beta hydrolase"/>
    <property type="match status" value="1"/>
</dbReference>
<evidence type="ECO:0000313" key="3">
    <source>
        <dbReference type="EMBL" id="OAY79804.1"/>
    </source>
</evidence>
<feature type="region of interest" description="Disordered" evidence="1">
    <location>
        <begin position="35"/>
        <end position="62"/>
    </location>
</feature>
<dbReference type="InterPro" id="IPR044294">
    <property type="entry name" value="Lipase-like"/>
</dbReference>
<dbReference type="InterPro" id="IPR007751">
    <property type="entry name" value="DUF676_lipase-like"/>
</dbReference>
<name>A0A199VRW1_ANACO</name>
<dbReference type="Gramene" id="Aco012124.1.mrna1">
    <property type="protein sequence ID" value="Aco012124.1.mrna1"/>
    <property type="gene ID" value="Aco012124.1.path1"/>
</dbReference>
<dbReference type="InterPro" id="IPR029058">
    <property type="entry name" value="AB_hydrolase_fold"/>
</dbReference>
<dbReference type="Proteomes" id="UP000092600">
    <property type="component" value="Unassembled WGS sequence"/>
</dbReference>
<organism evidence="3 4">
    <name type="scientific">Ananas comosus</name>
    <name type="common">Pineapple</name>
    <name type="synonym">Ananas ananas</name>
    <dbReference type="NCBI Taxonomy" id="4615"/>
    <lineage>
        <taxon>Eukaryota</taxon>
        <taxon>Viridiplantae</taxon>
        <taxon>Streptophyta</taxon>
        <taxon>Embryophyta</taxon>
        <taxon>Tracheophyta</taxon>
        <taxon>Spermatophyta</taxon>
        <taxon>Magnoliopsida</taxon>
        <taxon>Liliopsida</taxon>
        <taxon>Poales</taxon>
        <taxon>Bromeliaceae</taxon>
        <taxon>Bromelioideae</taxon>
        <taxon>Ananas</taxon>
    </lineage>
</organism>
<reference evidence="3 4" key="1">
    <citation type="journal article" date="2016" name="DNA Res.">
        <title>The draft genome of MD-2 pineapple using hybrid error correction of long reads.</title>
        <authorList>
            <person name="Redwan R.M."/>
            <person name="Saidin A."/>
            <person name="Kumar S.V."/>
        </authorList>
    </citation>
    <scope>NUCLEOTIDE SEQUENCE [LARGE SCALE GENOMIC DNA]</scope>
    <source>
        <strain evidence="4">cv. MD2</strain>
        <tissue evidence="3">Leaf</tissue>
    </source>
</reference>
<sequence length="506" mass="56470">MARARIDFGGHLRVYLYSTYFAHLAVLLKSGSKRYQETSPAPTTTNPDLSKQGLAESDSSSRVYARQRQRMLAAGVMSRTANAGAGIPSGHRRSWWPRGMERFKLGFHAPSSAHPPRTRARWAGCFGAAAAAAAATSSSATATAVAAPRAKQVEVEESRGGGEDIWSAAAEVERGGFPEHLIIMVNGLVGSAEDWRFAAEQFVKRLPNKVIVHRSECNSSRLTFDGVDMMGERLAQEVRSVIEQRRGVQKISFVAHSLGGLVARYAVGRLYEPIGKRESPPRPDKHLDEDKCLEGRIAGLIPMNFITFASPHLGSRGNKQLPFLCGLPFLEQRALETAHLIVGRTGNHLFLTDSDGGRPPLLVRMVDDCDDIKFRSALRSFKRRVAYANANFDHMVGWRTSSIRRQHELPKHRLLVHDEKYPHIVHVDKGNAENNHKVLADVRAQTHDLEEVMIRGLTQVSWERVDVSFEKSRQRYVAHNTIQVKSYWLNSDGTDVICHMIDNFLI</sequence>
<evidence type="ECO:0000259" key="2">
    <source>
        <dbReference type="Pfam" id="PF05057"/>
    </source>
</evidence>
<dbReference type="PANTHER" id="PTHR12482">
    <property type="entry name" value="LIPASE ROG1-RELATED-RELATED"/>
    <property type="match status" value="1"/>
</dbReference>
<dbReference type="FunFam" id="3.40.50.1820:FF:000216">
    <property type="entry name" value="Alpha/beta-Hydrolases superfamily protein"/>
    <property type="match status" value="1"/>
</dbReference>
<dbReference type="Pfam" id="PF05057">
    <property type="entry name" value="DUF676"/>
    <property type="match status" value="1"/>
</dbReference>
<evidence type="ECO:0000313" key="4">
    <source>
        <dbReference type="Proteomes" id="UP000092600"/>
    </source>
</evidence>
<dbReference type="PANTHER" id="PTHR12482:SF4">
    <property type="entry name" value="ALPHA_BETA-HYDROLASES SUPERFAMILY PROTEIN"/>
    <property type="match status" value="1"/>
</dbReference>